<evidence type="ECO:0000256" key="1">
    <source>
        <dbReference type="ARBA" id="ARBA00010528"/>
    </source>
</evidence>
<proteinExistence type="inferred from homology"/>
<sequence length="212" mass="23147">MKIDVVKLDAGKAGSVELNADIFGIAEIRADLLQRCVKWQLSRRQAGTHKTKERSEIARTKKKMYKQKGTGGARHGARSAPIFVGGGVAHGPRVRSHATDLPKKVRALALRHALSAKAGGQQLIVLDEARLDAPKTRELADRFAKLGLTNALIIDGETLDENFARAARNLPRIDVLPAQGLNVYDVLRRDTLVLTRAALDKINERLAPQEAA</sequence>
<dbReference type="InterPro" id="IPR023574">
    <property type="entry name" value="Ribosomal_uL4_dom_sf"/>
</dbReference>
<dbReference type="NCBIfam" id="TIGR03953">
    <property type="entry name" value="rplD_bact"/>
    <property type="match status" value="1"/>
</dbReference>
<evidence type="ECO:0000256" key="3">
    <source>
        <dbReference type="ARBA" id="ARBA00023274"/>
    </source>
</evidence>
<evidence type="ECO:0000256" key="5">
    <source>
        <dbReference type="HAMAP-Rule" id="MF_01328"/>
    </source>
</evidence>
<comment type="subunit">
    <text evidence="5">Part of the 50S ribosomal subunit.</text>
</comment>
<keyword evidence="8" id="KW-1185">Reference proteome</keyword>
<comment type="similarity">
    <text evidence="1 5">Belongs to the universal ribosomal protein uL4 family.</text>
</comment>
<dbReference type="InterPro" id="IPR002136">
    <property type="entry name" value="Ribosomal_uL4"/>
</dbReference>
<dbReference type="EMBL" id="VWOJ01000004">
    <property type="protein sequence ID" value="KAA5801523.1"/>
    <property type="molecule type" value="Genomic_DNA"/>
</dbReference>
<dbReference type="GO" id="GO:1990904">
    <property type="term" value="C:ribonucleoprotein complex"/>
    <property type="evidence" value="ECO:0007669"/>
    <property type="project" value="UniProtKB-KW"/>
</dbReference>
<protein>
    <recommendedName>
        <fullName evidence="4 5">Large ribosomal subunit protein uL4</fullName>
    </recommendedName>
</protein>
<name>A0A5M6ZA12_9PROT</name>
<dbReference type="Proteomes" id="UP000325122">
    <property type="component" value="Unassembled WGS sequence"/>
</dbReference>
<keyword evidence="5" id="KW-0694">RNA-binding</keyword>
<dbReference type="GO" id="GO:0019843">
    <property type="term" value="F:rRNA binding"/>
    <property type="evidence" value="ECO:0007669"/>
    <property type="project" value="UniProtKB-UniRule"/>
</dbReference>
<dbReference type="HAMAP" id="MF_01328_B">
    <property type="entry name" value="Ribosomal_uL4_B"/>
    <property type="match status" value="1"/>
</dbReference>
<dbReference type="RefSeq" id="WP_150023711.1">
    <property type="nucleotide sequence ID" value="NZ_VWOJ01000004.1"/>
</dbReference>
<keyword evidence="3 5" id="KW-0687">Ribonucleoprotein</keyword>
<evidence type="ECO:0000256" key="4">
    <source>
        <dbReference type="ARBA" id="ARBA00035244"/>
    </source>
</evidence>
<keyword evidence="5" id="KW-0699">rRNA-binding</keyword>
<evidence type="ECO:0000256" key="2">
    <source>
        <dbReference type="ARBA" id="ARBA00022980"/>
    </source>
</evidence>
<dbReference type="GO" id="GO:0003735">
    <property type="term" value="F:structural constituent of ribosome"/>
    <property type="evidence" value="ECO:0007669"/>
    <property type="project" value="InterPro"/>
</dbReference>
<organism evidence="7 8">
    <name type="scientific">Alkalicaulis satelles</name>
    <dbReference type="NCBI Taxonomy" id="2609175"/>
    <lineage>
        <taxon>Bacteria</taxon>
        <taxon>Pseudomonadati</taxon>
        <taxon>Pseudomonadota</taxon>
        <taxon>Alphaproteobacteria</taxon>
        <taxon>Maricaulales</taxon>
        <taxon>Maricaulaceae</taxon>
        <taxon>Alkalicaulis</taxon>
    </lineage>
</organism>
<dbReference type="SUPFAM" id="SSF52166">
    <property type="entry name" value="Ribosomal protein L4"/>
    <property type="match status" value="1"/>
</dbReference>
<dbReference type="InterPro" id="IPR013005">
    <property type="entry name" value="Ribosomal_uL4-like"/>
</dbReference>
<feature type="region of interest" description="Disordered" evidence="6">
    <location>
        <begin position="46"/>
        <end position="76"/>
    </location>
</feature>
<dbReference type="GO" id="GO:0006412">
    <property type="term" value="P:translation"/>
    <property type="evidence" value="ECO:0007669"/>
    <property type="project" value="UniProtKB-UniRule"/>
</dbReference>
<dbReference type="Pfam" id="PF00573">
    <property type="entry name" value="Ribosomal_L4"/>
    <property type="match status" value="1"/>
</dbReference>
<comment type="caution">
    <text evidence="7">The sequence shown here is derived from an EMBL/GenBank/DDBJ whole genome shotgun (WGS) entry which is preliminary data.</text>
</comment>
<dbReference type="AlphaFoldDB" id="A0A5M6ZA12"/>
<evidence type="ECO:0000313" key="7">
    <source>
        <dbReference type="EMBL" id="KAA5801523.1"/>
    </source>
</evidence>
<comment type="function">
    <text evidence="5">Forms part of the polypeptide exit tunnel.</text>
</comment>
<dbReference type="PANTHER" id="PTHR10746:SF6">
    <property type="entry name" value="LARGE RIBOSOMAL SUBUNIT PROTEIN UL4M"/>
    <property type="match status" value="1"/>
</dbReference>
<gene>
    <name evidence="5 7" type="primary">rplD</name>
    <name evidence="7" type="ORF">F1654_11515</name>
</gene>
<dbReference type="PANTHER" id="PTHR10746">
    <property type="entry name" value="50S RIBOSOMAL PROTEIN L4"/>
    <property type="match status" value="1"/>
</dbReference>
<reference evidence="7 8" key="1">
    <citation type="submission" date="2019-09" db="EMBL/GenBank/DDBJ databases">
        <authorList>
            <person name="Kevbrin V."/>
            <person name="Grouzdev D.S."/>
        </authorList>
    </citation>
    <scope>NUCLEOTIDE SEQUENCE [LARGE SCALE GENOMIC DNA]</scope>
    <source>
        <strain evidence="7 8">G-192</strain>
    </source>
</reference>
<dbReference type="GO" id="GO:0005840">
    <property type="term" value="C:ribosome"/>
    <property type="evidence" value="ECO:0007669"/>
    <property type="project" value="UniProtKB-KW"/>
</dbReference>
<evidence type="ECO:0000313" key="8">
    <source>
        <dbReference type="Proteomes" id="UP000325122"/>
    </source>
</evidence>
<dbReference type="Gene3D" id="3.40.1370.10">
    <property type="match status" value="1"/>
</dbReference>
<evidence type="ECO:0000256" key="6">
    <source>
        <dbReference type="SAM" id="MobiDB-lite"/>
    </source>
</evidence>
<accession>A0A5M6ZA12</accession>
<comment type="function">
    <text evidence="5">One of the primary rRNA binding proteins, this protein initially binds near the 5'-end of the 23S rRNA. It is important during the early stages of 50S assembly. It makes multiple contacts with different domains of the 23S rRNA in the assembled 50S subunit and ribosome.</text>
</comment>
<keyword evidence="2 5" id="KW-0689">Ribosomal protein</keyword>